<sequence length="136" mass="16511">MDERKIVDGIVIIDDHDPRQGVVFNFRTWVSIIKAIMVRYSEKNEYEAEKIIMDSWLVKRALEDYMAIVVRAHELDYHWAMILVHGERYWRRGISEIEPDDFWEWEAEYKRDHNLKQESFIFRHPPKNPPVTQHPC</sequence>
<accession>A0AAE9L5A5</accession>
<reference evidence="1" key="2">
    <citation type="submission" date="2022-05" db="EMBL/GenBank/DDBJ databases">
        <authorList>
            <person name="Kunte H.-J."/>
        </authorList>
    </citation>
    <scope>NUCLEOTIDE SEQUENCE</scope>
    <source>
        <strain evidence="1">G5</strain>
    </source>
</reference>
<evidence type="ECO:0000313" key="2">
    <source>
        <dbReference type="Proteomes" id="UP001056132"/>
    </source>
</evidence>
<dbReference type="KEGG" id="ccam:M5D45_18945"/>
<dbReference type="RefSeq" id="WP_250025745.1">
    <property type="nucleotide sequence ID" value="NZ_CP097331.1"/>
</dbReference>
<dbReference type="Proteomes" id="UP001056132">
    <property type="component" value="Chromosome 2"/>
</dbReference>
<dbReference type="AlphaFoldDB" id="A0AAE9L5A5"/>
<gene>
    <name evidence="1" type="ORF">M5D45_18945</name>
</gene>
<evidence type="ECO:0000313" key="1">
    <source>
        <dbReference type="EMBL" id="URF07289.1"/>
    </source>
</evidence>
<protein>
    <submittedName>
        <fullName evidence="1">Uncharacterized protein</fullName>
    </submittedName>
</protein>
<organism evidence="1 2">
    <name type="scientific">Cupriavidus campinensis</name>
    <dbReference type="NCBI Taxonomy" id="151783"/>
    <lineage>
        <taxon>Bacteria</taxon>
        <taxon>Pseudomonadati</taxon>
        <taxon>Pseudomonadota</taxon>
        <taxon>Betaproteobacteria</taxon>
        <taxon>Burkholderiales</taxon>
        <taxon>Burkholderiaceae</taxon>
        <taxon>Cupriavidus</taxon>
    </lineage>
</organism>
<name>A0AAE9L5A5_9BURK</name>
<dbReference type="EMBL" id="CP097331">
    <property type="protein sequence ID" value="URF07289.1"/>
    <property type="molecule type" value="Genomic_DNA"/>
</dbReference>
<reference evidence="1" key="1">
    <citation type="journal article" date="2022" name="Microbiol. Resour. Announc.">
        <title>Genome Sequence of Cupriavidus campinensis Strain G5, a Member of a Bacterial Consortium Capable of Polyethylene Degradation.</title>
        <authorList>
            <person name="Schneider B."/>
            <person name="Pfeiffer F."/>
            <person name="Dyall-Smith M."/>
            <person name="Kunte H.J."/>
        </authorList>
    </citation>
    <scope>NUCLEOTIDE SEQUENCE</scope>
    <source>
        <strain evidence="1">G5</strain>
    </source>
</reference>
<proteinExistence type="predicted"/>